<evidence type="ECO:0000256" key="1">
    <source>
        <dbReference type="ARBA" id="ARBA00001917"/>
    </source>
</evidence>
<dbReference type="STRING" id="1526.SAMN02910262_00762"/>
<keyword evidence="2" id="KW-0285">Flavoprotein</keyword>
<organism evidence="5 6">
    <name type="scientific">[Clostridium] aminophilum</name>
    <dbReference type="NCBI Taxonomy" id="1526"/>
    <lineage>
        <taxon>Bacteria</taxon>
        <taxon>Bacillati</taxon>
        <taxon>Bacillota</taxon>
        <taxon>Clostridia</taxon>
        <taxon>Lachnospirales</taxon>
        <taxon>Lachnospiraceae</taxon>
    </lineage>
</organism>
<dbReference type="Proteomes" id="UP000199820">
    <property type="component" value="Unassembled WGS sequence"/>
</dbReference>
<dbReference type="Pfam" id="PF01613">
    <property type="entry name" value="Flavin_Reduct"/>
    <property type="match status" value="1"/>
</dbReference>
<accession>A0A1I0GKG9</accession>
<dbReference type="InterPro" id="IPR002563">
    <property type="entry name" value="Flavin_Rdtase-like_dom"/>
</dbReference>
<dbReference type="Gene3D" id="2.30.110.10">
    <property type="entry name" value="Electron Transport, Fmn-binding Protein, Chain A"/>
    <property type="match status" value="1"/>
</dbReference>
<dbReference type="OrthoDB" id="9806228at2"/>
<proteinExistence type="inferred from homology"/>
<dbReference type="AlphaFoldDB" id="A0A1I0GKG9"/>
<comment type="similarity">
    <text evidence="3">Belongs to the flavoredoxin family.</text>
</comment>
<dbReference type="InterPro" id="IPR052174">
    <property type="entry name" value="Flavoredoxin"/>
</dbReference>
<dbReference type="InterPro" id="IPR012349">
    <property type="entry name" value="Split_barrel_FMN-bd"/>
</dbReference>
<comment type="cofactor">
    <cofactor evidence="1">
        <name>FMN</name>
        <dbReference type="ChEBI" id="CHEBI:58210"/>
    </cofactor>
</comment>
<gene>
    <name evidence="5" type="ORF">SAMN04487771_103519</name>
</gene>
<dbReference type="RefSeq" id="WP_074649923.1">
    <property type="nucleotide sequence ID" value="NZ_FOIL01000035.1"/>
</dbReference>
<dbReference type="SMART" id="SM00903">
    <property type="entry name" value="Flavin_Reduct"/>
    <property type="match status" value="1"/>
</dbReference>
<evidence type="ECO:0000256" key="2">
    <source>
        <dbReference type="ARBA" id="ARBA00022630"/>
    </source>
</evidence>
<evidence type="ECO:0000313" key="6">
    <source>
        <dbReference type="Proteomes" id="UP000199820"/>
    </source>
</evidence>
<keyword evidence="6" id="KW-1185">Reference proteome</keyword>
<protein>
    <submittedName>
        <fullName evidence="5">NADH-FMN oxidoreductase RutF, flavin reductase (DIM6/NTAB) family</fullName>
    </submittedName>
</protein>
<feature type="domain" description="Flavin reductase like" evidence="4">
    <location>
        <begin position="12"/>
        <end position="145"/>
    </location>
</feature>
<dbReference type="SUPFAM" id="SSF50475">
    <property type="entry name" value="FMN-binding split barrel"/>
    <property type="match status" value="1"/>
</dbReference>
<reference evidence="5 6" key="1">
    <citation type="submission" date="2016-10" db="EMBL/GenBank/DDBJ databases">
        <authorList>
            <person name="de Groot N.N."/>
        </authorList>
    </citation>
    <scope>NUCLEOTIDE SEQUENCE [LARGE SCALE GENOMIC DNA]</scope>
    <source>
        <strain evidence="5 6">KH1P1</strain>
    </source>
</reference>
<dbReference type="GO" id="GO:0016646">
    <property type="term" value="F:oxidoreductase activity, acting on the CH-NH group of donors, NAD or NADP as acceptor"/>
    <property type="evidence" value="ECO:0007669"/>
    <property type="project" value="UniProtKB-ARBA"/>
</dbReference>
<name>A0A1I0GKG9_9FIRM</name>
<evidence type="ECO:0000259" key="4">
    <source>
        <dbReference type="SMART" id="SM00903"/>
    </source>
</evidence>
<dbReference type="EMBL" id="FOIL01000035">
    <property type="protein sequence ID" value="SET71434.1"/>
    <property type="molecule type" value="Genomic_DNA"/>
</dbReference>
<dbReference type="eggNOG" id="COG1853">
    <property type="taxonomic scope" value="Bacteria"/>
</dbReference>
<sequence>MSRVNFGVKPLMYPQPVLIIGTYDENGVPNAMNAAWGITTDFGEITISLSDHKTTDNLKVKGAFTVSMATEDQVVPCDYVGVESGRKVPDKFAKAGFHATKSEFVDAPLIDELPLALECKVKSFENGILIGEIINVSADDRVITDGAVDITKVKPISFDPFGNAYYGVGAKVGNAFKDGMTLK</sequence>
<dbReference type="PANTHER" id="PTHR43567:SF1">
    <property type="entry name" value="FLAVOREDOXIN"/>
    <property type="match status" value="1"/>
</dbReference>
<dbReference type="GO" id="GO:0010181">
    <property type="term" value="F:FMN binding"/>
    <property type="evidence" value="ECO:0007669"/>
    <property type="project" value="InterPro"/>
</dbReference>
<dbReference type="PANTHER" id="PTHR43567">
    <property type="entry name" value="FLAVOREDOXIN-RELATED-RELATED"/>
    <property type="match status" value="1"/>
</dbReference>
<evidence type="ECO:0000313" key="5">
    <source>
        <dbReference type="EMBL" id="SET71434.1"/>
    </source>
</evidence>
<evidence type="ECO:0000256" key="3">
    <source>
        <dbReference type="ARBA" id="ARBA00038054"/>
    </source>
</evidence>